<comment type="caution">
    <text evidence="5">The sequence shown here is derived from an EMBL/GenBank/DDBJ whole genome shotgun (WGS) entry which is preliminary data.</text>
</comment>
<evidence type="ECO:0000313" key="5">
    <source>
        <dbReference type="EMBL" id="KAF8782850.1"/>
    </source>
</evidence>
<feature type="domain" description="Glucose-methanol-choline oxidoreductase N-terminal" evidence="3">
    <location>
        <begin position="45"/>
        <end position="337"/>
    </location>
</feature>
<dbReference type="InterPro" id="IPR000172">
    <property type="entry name" value="GMC_OxRdtase_N"/>
</dbReference>
<reference evidence="5" key="1">
    <citation type="journal article" date="2020" name="bioRxiv">
        <title>Chromosome-level reference genome of the European wasp spider Argiope bruennichi: a resource for studies on range expansion and evolutionary adaptation.</title>
        <authorList>
            <person name="Sheffer M.M."/>
            <person name="Hoppe A."/>
            <person name="Krehenwinkel H."/>
            <person name="Uhl G."/>
            <person name="Kuss A.W."/>
            <person name="Jensen L."/>
            <person name="Jensen C."/>
            <person name="Gillespie R.G."/>
            <person name="Hoff K.J."/>
            <person name="Prost S."/>
        </authorList>
    </citation>
    <scope>NUCLEOTIDE SEQUENCE</scope>
</reference>
<dbReference type="GO" id="GO:0050660">
    <property type="term" value="F:flavin adenine dinucleotide binding"/>
    <property type="evidence" value="ECO:0007669"/>
    <property type="project" value="InterPro"/>
</dbReference>
<organism evidence="5 6">
    <name type="scientific">Argiope bruennichi</name>
    <name type="common">Wasp spider</name>
    <name type="synonym">Aranea bruennichi</name>
    <dbReference type="NCBI Taxonomy" id="94029"/>
    <lineage>
        <taxon>Eukaryota</taxon>
        <taxon>Metazoa</taxon>
        <taxon>Ecdysozoa</taxon>
        <taxon>Arthropoda</taxon>
        <taxon>Chelicerata</taxon>
        <taxon>Arachnida</taxon>
        <taxon>Araneae</taxon>
        <taxon>Araneomorphae</taxon>
        <taxon>Entelegynae</taxon>
        <taxon>Araneoidea</taxon>
        <taxon>Araneidae</taxon>
        <taxon>Argiope</taxon>
    </lineage>
</organism>
<accession>A0A8T0EXL8</accession>
<dbReference type="PANTHER" id="PTHR11552">
    <property type="entry name" value="GLUCOSE-METHANOL-CHOLINE GMC OXIDOREDUCTASE"/>
    <property type="match status" value="1"/>
</dbReference>
<feature type="binding site" evidence="2">
    <location>
        <position position="130"/>
    </location>
    <ligand>
        <name>FAD</name>
        <dbReference type="ChEBI" id="CHEBI:57692"/>
    </ligand>
</feature>
<evidence type="ECO:0000256" key="1">
    <source>
        <dbReference type="ARBA" id="ARBA00010790"/>
    </source>
</evidence>
<feature type="domain" description="Glucose-methanol-choline oxidoreductase C-terminal" evidence="4">
    <location>
        <begin position="445"/>
        <end position="586"/>
    </location>
</feature>
<evidence type="ECO:0000259" key="3">
    <source>
        <dbReference type="Pfam" id="PF00732"/>
    </source>
</evidence>
<keyword evidence="2" id="KW-0285">Flavoprotein</keyword>
<dbReference type="Pfam" id="PF00732">
    <property type="entry name" value="GMC_oxred_N"/>
    <property type="match status" value="1"/>
</dbReference>
<dbReference type="InterPro" id="IPR012132">
    <property type="entry name" value="GMC_OxRdtase"/>
</dbReference>
<keyword evidence="6" id="KW-1185">Reference proteome</keyword>
<dbReference type="Proteomes" id="UP000807504">
    <property type="component" value="Unassembled WGS sequence"/>
</dbReference>
<comment type="cofactor">
    <cofactor evidence="2">
        <name>FAD</name>
        <dbReference type="ChEBI" id="CHEBI:57692"/>
    </cofactor>
</comment>
<dbReference type="EMBL" id="JABXBU010001863">
    <property type="protein sequence ID" value="KAF8782850.1"/>
    <property type="molecule type" value="Genomic_DNA"/>
</dbReference>
<dbReference type="PIRSF" id="PIRSF000137">
    <property type="entry name" value="Alcohol_oxidase"/>
    <property type="match status" value="1"/>
</dbReference>
<dbReference type="SUPFAM" id="SSF51905">
    <property type="entry name" value="FAD/NAD(P)-binding domain"/>
    <property type="match status" value="1"/>
</dbReference>
<dbReference type="GO" id="GO:0016614">
    <property type="term" value="F:oxidoreductase activity, acting on CH-OH group of donors"/>
    <property type="evidence" value="ECO:0007669"/>
    <property type="project" value="InterPro"/>
</dbReference>
<name>A0A8T0EXL8_ARGBR</name>
<proteinExistence type="inferred from homology"/>
<feature type="binding site" evidence="2">
    <location>
        <position position="263"/>
    </location>
    <ligand>
        <name>FAD</name>
        <dbReference type="ChEBI" id="CHEBI:57692"/>
    </ligand>
</feature>
<dbReference type="OMA" id="HPANITE"/>
<sequence>MLFDLIREYNYPTPYAASPLLPFILLAMAGQKHSPKTTTNIKEEYDYIVVGSGSAGSVVASRLSERNCVSILLLEAGKSPPRLSDLPVINHYLIKTDLDWNFYTTPQVYAGRGLINQTLSLSAGKAIGGTSIINGLQSARGNRKDYNDWAAQGAIGWSYEEVLPYFKKLENNTDPEFVKNGYHGTDGPVTMSKPMYDSELKFAVIEAAKQMGYDFLDSNGPKQKGFYDLQATIRNGQRCSAAKAYLVPNDYKENLDIVENAFVKKVIIEDGQARGVEFDFTGSSWKVMARKEVILSAGTINSAKLLMLSGIGPKEELQKHNISVVADLPVGRNLQEHFGSMLNFELSDKIEPFSQKLRKESNILEYLNLKTGILTSVYGVTNIAFLNTLDAKDPNDLPEFELYFGEGAPEIVKYKLMISKQYHKAIYGPYVDKPFYWCLAQVLHPKSRGYVTLRSNDPYDPPIVNPNYFSHPYDLDIIVAGMKKCKEIGTSDPLVKIGSKLFSSIFPGCEDFVGDDDKYFRCMAKSILITSSHPVGTVKMGDPKDPSTVLDPRLRVKSIRNLRVVDASVMPKSPSGNTHVPTMMIGEKASDMIKESIHCDSDNKLRI</sequence>
<dbReference type="Pfam" id="PF05199">
    <property type="entry name" value="GMC_oxred_C"/>
    <property type="match status" value="1"/>
</dbReference>
<dbReference type="SUPFAM" id="SSF54373">
    <property type="entry name" value="FAD-linked reductases, C-terminal domain"/>
    <property type="match status" value="1"/>
</dbReference>
<gene>
    <name evidence="5" type="ORF">HNY73_013085</name>
</gene>
<comment type="similarity">
    <text evidence="1">Belongs to the GMC oxidoreductase family.</text>
</comment>
<reference evidence="5" key="2">
    <citation type="submission" date="2020-06" db="EMBL/GenBank/DDBJ databases">
        <authorList>
            <person name="Sheffer M."/>
        </authorList>
    </citation>
    <scope>NUCLEOTIDE SEQUENCE</scope>
</reference>
<dbReference type="Gene3D" id="3.30.560.10">
    <property type="entry name" value="Glucose Oxidase, domain 3"/>
    <property type="match status" value="1"/>
</dbReference>
<dbReference type="PANTHER" id="PTHR11552:SF227">
    <property type="entry name" value="GLUCOSE DEHYDROGENASE [FAD, QUINONE]-LIKE PROTEIN"/>
    <property type="match status" value="1"/>
</dbReference>
<dbReference type="InterPro" id="IPR007867">
    <property type="entry name" value="GMC_OxRtase_C"/>
</dbReference>
<dbReference type="OrthoDB" id="6432211at2759"/>
<keyword evidence="2" id="KW-0274">FAD</keyword>
<dbReference type="AlphaFoldDB" id="A0A8T0EXL8"/>
<evidence type="ECO:0000313" key="6">
    <source>
        <dbReference type="Proteomes" id="UP000807504"/>
    </source>
</evidence>
<evidence type="ECO:0000259" key="4">
    <source>
        <dbReference type="Pfam" id="PF05199"/>
    </source>
</evidence>
<dbReference type="Gene3D" id="3.50.50.60">
    <property type="entry name" value="FAD/NAD(P)-binding domain"/>
    <property type="match status" value="1"/>
</dbReference>
<evidence type="ECO:0000256" key="2">
    <source>
        <dbReference type="PIRSR" id="PIRSR000137-2"/>
    </source>
</evidence>
<protein>
    <submittedName>
        <fullName evidence="5">Glucose dehydrogenase like protein</fullName>
    </submittedName>
</protein>
<dbReference type="InterPro" id="IPR036188">
    <property type="entry name" value="FAD/NAD-bd_sf"/>
</dbReference>